<feature type="domain" description="Glycosyl transferase family 1" evidence="1">
    <location>
        <begin position="193"/>
        <end position="348"/>
    </location>
</feature>
<dbReference type="EMBL" id="UGIF01000002">
    <property type="protein sequence ID" value="STP29695.1"/>
    <property type="molecule type" value="Genomic_DNA"/>
</dbReference>
<evidence type="ECO:0000259" key="1">
    <source>
        <dbReference type="Pfam" id="PF00534"/>
    </source>
</evidence>
<dbReference type="InterPro" id="IPR050194">
    <property type="entry name" value="Glycosyltransferase_grp1"/>
</dbReference>
<reference evidence="3 4" key="1">
    <citation type="submission" date="2018-06" db="EMBL/GenBank/DDBJ databases">
        <authorList>
            <consortium name="Pathogen Informatics"/>
            <person name="Doyle S."/>
        </authorList>
    </citation>
    <scope>NUCLEOTIDE SEQUENCE [LARGE SCALE GENOMIC DNA]</scope>
    <source>
        <strain evidence="3 4">NCTC8129</strain>
    </source>
</reference>
<dbReference type="Pfam" id="PF13439">
    <property type="entry name" value="Glyco_transf_4"/>
    <property type="match status" value="1"/>
</dbReference>
<dbReference type="PANTHER" id="PTHR45947:SF3">
    <property type="entry name" value="SULFOQUINOVOSYL TRANSFERASE SQD2"/>
    <property type="match status" value="1"/>
</dbReference>
<accession>A0A377KKG8</accession>
<proteinExistence type="predicted"/>
<dbReference type="GO" id="GO:0047265">
    <property type="term" value="F:poly(glycerol-phosphate) alpha-glucosyltransferase activity"/>
    <property type="evidence" value="ECO:0007669"/>
    <property type="project" value="UniProtKB-EC"/>
</dbReference>
<dbReference type="EC" id="2.4.1.52" evidence="3"/>
<dbReference type="InterPro" id="IPR001296">
    <property type="entry name" value="Glyco_trans_1"/>
</dbReference>
<keyword evidence="3" id="KW-0328">Glycosyltransferase</keyword>
<dbReference type="SUPFAM" id="SSF53756">
    <property type="entry name" value="UDP-Glycosyltransferase/glycogen phosphorylase"/>
    <property type="match status" value="1"/>
</dbReference>
<keyword evidence="3" id="KW-0808">Transferase</keyword>
<evidence type="ECO:0000313" key="4">
    <source>
        <dbReference type="Proteomes" id="UP000254070"/>
    </source>
</evidence>
<evidence type="ECO:0000313" key="3">
    <source>
        <dbReference type="EMBL" id="STP29695.1"/>
    </source>
</evidence>
<gene>
    <name evidence="3" type="primary">tagE</name>
    <name evidence="3" type="ORF">NCTC8129_01903</name>
</gene>
<evidence type="ECO:0000259" key="2">
    <source>
        <dbReference type="Pfam" id="PF13439"/>
    </source>
</evidence>
<dbReference type="Pfam" id="PF00534">
    <property type="entry name" value="Glycos_transf_1"/>
    <property type="match status" value="1"/>
</dbReference>
<name>A0A377KKG8_9ENTE</name>
<organism evidence="3 4">
    <name type="scientific">Enterococcus durans</name>
    <dbReference type="NCBI Taxonomy" id="53345"/>
    <lineage>
        <taxon>Bacteria</taxon>
        <taxon>Bacillati</taxon>
        <taxon>Bacillota</taxon>
        <taxon>Bacilli</taxon>
        <taxon>Lactobacillales</taxon>
        <taxon>Enterococcaceae</taxon>
        <taxon>Enterococcus</taxon>
    </lineage>
</organism>
<dbReference type="AlphaFoldDB" id="A0A377KKG8"/>
<dbReference type="Proteomes" id="UP000254070">
    <property type="component" value="Unassembled WGS sequence"/>
</dbReference>
<protein>
    <submittedName>
        <fullName evidence="3">Glycosyltransferase, putative</fullName>
        <ecNumber evidence="3">2.4.1.52</ecNumber>
    </submittedName>
</protein>
<sequence>MKIAILSPAFSMGGSSIVATKIGEGLSEKGHEIIFVSYLKSQQPNTTCKYYDLYKRKNPISKNVLRICKALEYKLSGEFKPEKYVRREKNLLKEVILKEDPDVIIFNTFIPSVLFSRFIKLDFPSIKLITWMHSDPIYSLNHIAKFYKKTYKESFSTVDYIVCLSNETQSNLKKYNKNIRVIYNPLTLEDSQSISKLEKKVIVFTARYDISVKGFDYLCQVAKYIPDGWIIRVAGDGTNKEREELKNLIKLNDVAEKIICVGALSGEDLINHYTESSMFISTSRSEGLPLVMIEAMSYGLPIVSFSHSGAKEILQNGKYGIIVQQFNVESMTEQIKKLISNPISLKKFQRLSLERSLDFKEDKIIKEWELLLNNVRNEDV</sequence>
<dbReference type="PANTHER" id="PTHR45947">
    <property type="entry name" value="SULFOQUINOVOSYL TRANSFERASE SQD2"/>
    <property type="match status" value="1"/>
</dbReference>
<dbReference type="Gene3D" id="3.40.50.2000">
    <property type="entry name" value="Glycogen Phosphorylase B"/>
    <property type="match status" value="2"/>
</dbReference>
<dbReference type="InterPro" id="IPR028098">
    <property type="entry name" value="Glyco_trans_4-like_N"/>
</dbReference>
<feature type="domain" description="Glycosyltransferase subfamily 4-like N-terminal" evidence="2">
    <location>
        <begin position="12"/>
        <end position="188"/>
    </location>
</feature>